<sequence>MIPKCILSVSLLLIFNLPVYSNELSGIEIHGFASTGYIVSDKYNYLADSKDGTCEFNEAGINFSASIADEIQVGMQLYSYDLGDIGNNTVKLDWALIDYSWKESLGI</sequence>
<dbReference type="Proteomes" id="UP000189670">
    <property type="component" value="Unassembled WGS sequence"/>
</dbReference>
<gene>
    <name evidence="1" type="ORF">OMM_11922</name>
</gene>
<organism evidence="1 2">
    <name type="scientific">Candidatus Magnetoglobus multicellularis str. Araruama</name>
    <dbReference type="NCBI Taxonomy" id="890399"/>
    <lineage>
        <taxon>Bacteria</taxon>
        <taxon>Pseudomonadati</taxon>
        <taxon>Thermodesulfobacteriota</taxon>
        <taxon>Desulfobacteria</taxon>
        <taxon>Desulfobacterales</taxon>
        <taxon>Desulfobacteraceae</taxon>
        <taxon>Candidatus Magnetoglobus</taxon>
    </lineage>
</organism>
<name>A0A1V1NX43_9BACT</name>
<accession>A0A1V1NX43</accession>
<comment type="caution">
    <text evidence="1">The sequence shown here is derived from an EMBL/GenBank/DDBJ whole genome shotgun (WGS) entry which is preliminary data.</text>
</comment>
<dbReference type="AlphaFoldDB" id="A0A1V1NX43"/>
<dbReference type="EMBL" id="ATBP01001547">
    <property type="protein sequence ID" value="ETR67131.1"/>
    <property type="molecule type" value="Genomic_DNA"/>
</dbReference>
<protein>
    <submittedName>
        <fullName evidence="1">Uncharacterized protein</fullName>
    </submittedName>
</protein>
<reference evidence="2" key="1">
    <citation type="submission" date="2012-11" db="EMBL/GenBank/DDBJ databases">
        <authorList>
            <person name="Lucero-Rivera Y.E."/>
            <person name="Tovar-Ramirez D."/>
        </authorList>
    </citation>
    <scope>NUCLEOTIDE SEQUENCE [LARGE SCALE GENOMIC DNA]</scope>
    <source>
        <strain evidence="2">Araruama</strain>
    </source>
</reference>
<feature type="non-terminal residue" evidence="1">
    <location>
        <position position="107"/>
    </location>
</feature>
<proteinExistence type="predicted"/>
<evidence type="ECO:0000313" key="2">
    <source>
        <dbReference type="Proteomes" id="UP000189670"/>
    </source>
</evidence>
<evidence type="ECO:0000313" key="1">
    <source>
        <dbReference type="EMBL" id="ETR67131.1"/>
    </source>
</evidence>